<dbReference type="EMBL" id="SCEB01000352">
    <property type="protein sequence ID" value="RXM99539.1"/>
    <property type="molecule type" value="Genomic_DNA"/>
</dbReference>
<proteinExistence type="predicted"/>
<dbReference type="Gene3D" id="2.60.40.150">
    <property type="entry name" value="C2 domain"/>
    <property type="match status" value="2"/>
</dbReference>
<feature type="domain" description="C2" evidence="3">
    <location>
        <begin position="688"/>
        <end position="804"/>
    </location>
</feature>
<dbReference type="PANTHER" id="PTHR43696">
    <property type="entry name" value="COILED-COIL DOMAIN-CONTAINING PROTEIN 157"/>
    <property type="match status" value="1"/>
</dbReference>
<evidence type="ECO:0000259" key="3">
    <source>
        <dbReference type="PROSITE" id="PS50004"/>
    </source>
</evidence>
<dbReference type="SMART" id="SM00239">
    <property type="entry name" value="C2"/>
    <property type="match status" value="2"/>
</dbReference>
<sequence length="952" mass="107708">MTHLLGRQDCVDSLRKDVTDLQGTILDVMSRVGPARFPSWKFPDKVSCDLDLVTLLEHYDFVEGDEEFSQHSHIALLELVVDRLLLLLQSFTRYTDVLLAEAKGSSQSRVIGPSMSIGLVVKRYWNSLLKVGNLYQHTLRERKSADKEASKLQMKAAEQESLRDKANSSTASLIRAKDQTSTPVPDSCARDSRTVGCQTLESSLVPCDACARSQASLKEVSNTIINICQSQNLPSSLCRFREAVQGTLGEKPLSSTDMAYWASEQSKDLARINKHFGDLLNLVSPLKESLAASEKKQAELKQSVECFKGILHKEKGEHQIRIQEFQSRMEEMSMKNEWAVKKLEGEREELRKGTLFLEERNSRLKEELTSQQASIDDLERKREALLEEMRTQLVDKGVVLVLEERVRGLRTQLDSSSAQLSSTITELDKEKAKFHSMCRQQESLQLKQRALLQRVDALDQECEELKSSLGDQEEHLSQLSEERAVLQSQLAQQQVLTEELQQEKQRLEQSVIELQRSIFQLEGQVQEQKEREKLLVSFPDLCDTSQCPLESTGDVVTDMQKQLQANSLRISVLEEDNSRLRNSLSKLRESTPHREYQLIPQKQLWSHSSASQKQDNLENTERSTKTATVWKNLNPFWGEEYTLHLPMGFHSLSFYVMDEDTIGHDDVIGKISLNKEAIGSQGKGLDNWMNLTRVDPDEEVQGEIHLGLELLRDPPRTGLRCHVIEARVGIWLICVLVTQIIKKTRFPHWDEVLELELEGSEEAEGRSLTLEVWDWDLVGKNDFLGKVEIPLECLQRSPQVRGWFRLLPLGNMEDDAGGKLGALRLTVRLAEDRILPSMYYQPLIDLLVESVICPAEVKDTTPLTMLEEVTTVESRQDVAMTLVKIYLGQGLVVPFLDYLNMREVNQTFINGKPADYPHSFSAPTFLIPVPGISGGCGVLEQSWAAAGASVSV</sequence>
<dbReference type="PANTHER" id="PTHR43696:SF9">
    <property type="entry name" value="COILED-COIL DOMAIN-CONTAINING PROTEIN 157"/>
    <property type="match status" value="1"/>
</dbReference>
<evidence type="ECO:0000256" key="1">
    <source>
        <dbReference type="SAM" id="Coils"/>
    </source>
</evidence>
<protein>
    <submittedName>
        <fullName evidence="4">Coiled-coil domain-containing protein 157</fullName>
    </submittedName>
</protein>
<dbReference type="AlphaFoldDB" id="A0A662YSK4"/>
<keyword evidence="5" id="KW-1185">Reference proteome</keyword>
<organism evidence="4 5">
    <name type="scientific">Acipenser ruthenus</name>
    <name type="common">Sterlet sturgeon</name>
    <dbReference type="NCBI Taxonomy" id="7906"/>
    <lineage>
        <taxon>Eukaryota</taxon>
        <taxon>Metazoa</taxon>
        <taxon>Chordata</taxon>
        <taxon>Craniata</taxon>
        <taxon>Vertebrata</taxon>
        <taxon>Euteleostomi</taxon>
        <taxon>Actinopterygii</taxon>
        <taxon>Chondrostei</taxon>
        <taxon>Acipenseriformes</taxon>
        <taxon>Acipenseridae</taxon>
        <taxon>Acipenser</taxon>
    </lineage>
</organism>
<dbReference type="InterPro" id="IPR035892">
    <property type="entry name" value="C2_domain_sf"/>
</dbReference>
<evidence type="ECO:0000313" key="5">
    <source>
        <dbReference type="Proteomes" id="UP000289886"/>
    </source>
</evidence>
<keyword evidence="1" id="KW-0175">Coiled coil</keyword>
<name>A0A662YSK4_ACIRT</name>
<dbReference type="SUPFAM" id="SSF49562">
    <property type="entry name" value="C2 domain (Calcium/lipid-binding domain, CaLB)"/>
    <property type="match status" value="2"/>
</dbReference>
<accession>A0A662YSK4</accession>
<feature type="coiled-coil region" evidence="1">
    <location>
        <begin position="340"/>
        <end position="395"/>
    </location>
</feature>
<feature type="region of interest" description="Disordered" evidence="2">
    <location>
        <begin position="603"/>
        <end position="623"/>
    </location>
</feature>
<dbReference type="InterPro" id="IPR029681">
    <property type="entry name" value="CCDC157"/>
</dbReference>
<evidence type="ECO:0000313" key="4">
    <source>
        <dbReference type="EMBL" id="RXM99539.1"/>
    </source>
</evidence>
<feature type="coiled-coil region" evidence="1">
    <location>
        <begin position="441"/>
        <end position="531"/>
    </location>
</feature>
<evidence type="ECO:0000256" key="2">
    <source>
        <dbReference type="SAM" id="MobiDB-lite"/>
    </source>
</evidence>
<feature type="compositionally biased region" description="Polar residues" evidence="2">
    <location>
        <begin position="603"/>
        <end position="614"/>
    </location>
</feature>
<dbReference type="Pfam" id="PF00168">
    <property type="entry name" value="C2"/>
    <property type="match status" value="2"/>
</dbReference>
<dbReference type="Proteomes" id="UP000289886">
    <property type="component" value="Unassembled WGS sequence"/>
</dbReference>
<feature type="domain" description="C2" evidence="3">
    <location>
        <begin position="549"/>
        <end position="686"/>
    </location>
</feature>
<comment type="caution">
    <text evidence="4">The sequence shown here is derived from an EMBL/GenBank/DDBJ whole genome shotgun (WGS) entry which is preliminary data.</text>
</comment>
<dbReference type="InterPro" id="IPR000008">
    <property type="entry name" value="C2_dom"/>
</dbReference>
<gene>
    <name evidence="4" type="ORF">EOD39_11310</name>
</gene>
<dbReference type="Gene3D" id="6.10.250.1080">
    <property type="match status" value="1"/>
</dbReference>
<dbReference type="PROSITE" id="PS50004">
    <property type="entry name" value="C2"/>
    <property type="match status" value="2"/>
</dbReference>
<reference evidence="4 5" key="1">
    <citation type="submission" date="2019-01" db="EMBL/GenBank/DDBJ databases">
        <title>Draft Genome and Complete Hox-Cluster Characterization of the Sterlet Sturgeon (Acipenser ruthenus).</title>
        <authorList>
            <person name="Wei Q."/>
        </authorList>
    </citation>
    <scope>NUCLEOTIDE SEQUENCE [LARGE SCALE GENOMIC DNA]</scope>
    <source>
        <strain evidence="4">WHYD16114868_AA</strain>
        <tissue evidence="4">Blood</tissue>
    </source>
</reference>